<dbReference type="PANTHER" id="PTHR24252">
    <property type="entry name" value="ACROSIN-RELATED"/>
    <property type="match status" value="1"/>
</dbReference>
<evidence type="ECO:0000256" key="7">
    <source>
        <dbReference type="RuleBase" id="RU363034"/>
    </source>
</evidence>
<proteinExistence type="evidence at transcript level"/>
<keyword evidence="5 7" id="KW-0720">Serine protease</keyword>
<reference evidence="10" key="1">
    <citation type="journal article" date="2019" name="Toxins">
        <title>Missiles of mass disruption: composition and glandular origin of venom used as a projectile defensive weapon by the assassin bug Platymeris rhadamanthus.</title>
        <authorList>
            <person name="Walker A.A."/>
            <person name="Robinson S.D."/>
            <person name="Undheim E.A.B."/>
            <person name="Jin J."/>
            <person name="Han X."/>
            <person name="Fry B.G."/>
            <person name="Vetter I."/>
            <person name="King G.F."/>
        </authorList>
    </citation>
    <scope>NUCLEOTIDE SEQUENCE</scope>
    <source>
        <tissue evidence="10">Venom glands</tissue>
    </source>
</reference>
<dbReference type="AlphaFoldDB" id="A0A6B9L1K5"/>
<keyword evidence="6" id="KW-1015">Disulfide bond</keyword>
<dbReference type="PRINTS" id="PR00722">
    <property type="entry name" value="CHYMOTRYPSIN"/>
</dbReference>
<dbReference type="PROSITE" id="PS00134">
    <property type="entry name" value="TRYPSIN_HIS"/>
    <property type="match status" value="1"/>
</dbReference>
<comment type="subcellular location">
    <subcellularLocation>
        <location evidence="1">Secreted</location>
    </subcellularLocation>
</comment>
<dbReference type="InterPro" id="IPR018114">
    <property type="entry name" value="TRYPSIN_HIS"/>
</dbReference>
<feature type="domain" description="Peptidase S1" evidence="9">
    <location>
        <begin position="162"/>
        <end position="396"/>
    </location>
</feature>
<sequence>MTVWVILLITCAVATFSNAAVHNLVLKAREEKRMNHKSEEGTAETTWNLETCEGCKFVLSCYLYSKSCDDHLLTIFDGNSTFTHCGPRMIGSVWKNSIYNKMRVTIMTKGMTQGSMCHVAATKPYTNIQYEEIDSSEFGLGTGAKRQTSCKCGWANKSPGRIVGGKEALPNEYPFAVILKIKHDNLPLCGASIITPYHVLTASHCTYPFQTMALSVVVGEHDYNRPNENPFTKEIDVEKTIEHPKYEDRNLEYDIAIGLLKEKIIFNEAVGPVCLPNARTNLLGEYIKVMGWGRLISKGPSSTVLRKVHLRVIDLDICRSMYSYVETKNPYQICTWAPNRDSCQGDSGGPLVWRDPETNRFTQVAVVSFGRVCGSTDPAVNSDVSYFMDWIKKVIAETVPHEVCV</sequence>
<dbReference type="Gene3D" id="2.40.10.10">
    <property type="entry name" value="Trypsin-like serine proteases"/>
    <property type="match status" value="1"/>
</dbReference>
<dbReference type="FunFam" id="2.40.10.10:FF:000015">
    <property type="entry name" value="Atrial natriuretic peptide-converting enzyme"/>
    <property type="match status" value="1"/>
</dbReference>
<evidence type="ECO:0000256" key="6">
    <source>
        <dbReference type="ARBA" id="ARBA00023157"/>
    </source>
</evidence>
<dbReference type="InterPro" id="IPR001314">
    <property type="entry name" value="Peptidase_S1A"/>
</dbReference>
<dbReference type="PANTHER" id="PTHR24252:SF7">
    <property type="entry name" value="HYALIN"/>
    <property type="match status" value="1"/>
</dbReference>
<dbReference type="Pfam" id="PF00089">
    <property type="entry name" value="Trypsin"/>
    <property type="match status" value="1"/>
</dbReference>
<feature type="chain" id="PRO_5025336338" evidence="8">
    <location>
        <begin position="20"/>
        <end position="405"/>
    </location>
</feature>
<keyword evidence="2" id="KW-0964">Secreted</keyword>
<dbReference type="InterPro" id="IPR009003">
    <property type="entry name" value="Peptidase_S1_PA"/>
</dbReference>
<dbReference type="PROSITE" id="PS00135">
    <property type="entry name" value="TRYPSIN_SER"/>
    <property type="match status" value="1"/>
</dbReference>
<evidence type="ECO:0000256" key="5">
    <source>
        <dbReference type="ARBA" id="ARBA00022825"/>
    </source>
</evidence>
<dbReference type="SMART" id="SM00020">
    <property type="entry name" value="Tryp_SPc"/>
    <property type="match status" value="1"/>
</dbReference>
<organism evidence="10">
    <name type="scientific">Platymeris rhadamanthus</name>
    <name type="common">Red spot assassin bug</name>
    <dbReference type="NCBI Taxonomy" id="1134088"/>
    <lineage>
        <taxon>Eukaryota</taxon>
        <taxon>Metazoa</taxon>
        <taxon>Ecdysozoa</taxon>
        <taxon>Arthropoda</taxon>
        <taxon>Hexapoda</taxon>
        <taxon>Insecta</taxon>
        <taxon>Pterygota</taxon>
        <taxon>Neoptera</taxon>
        <taxon>Paraneoptera</taxon>
        <taxon>Hemiptera</taxon>
        <taxon>Heteroptera</taxon>
        <taxon>Panheteroptera</taxon>
        <taxon>Cimicomorpha</taxon>
        <taxon>Reduviidae</taxon>
        <taxon>Platymeris</taxon>
    </lineage>
</organism>
<evidence type="ECO:0000256" key="2">
    <source>
        <dbReference type="ARBA" id="ARBA00022525"/>
    </source>
</evidence>
<accession>A0A6B9L1K5</accession>
<keyword evidence="8" id="KW-0732">Signal</keyword>
<keyword evidence="3 7" id="KW-0645">Protease</keyword>
<keyword evidence="4 7" id="KW-0378">Hydrolase</keyword>
<evidence type="ECO:0000256" key="4">
    <source>
        <dbReference type="ARBA" id="ARBA00022801"/>
    </source>
</evidence>
<dbReference type="GO" id="GO:0005576">
    <property type="term" value="C:extracellular region"/>
    <property type="evidence" value="ECO:0007669"/>
    <property type="project" value="UniProtKB-SubCell"/>
</dbReference>
<name>A0A6B9L1K5_PLARH</name>
<evidence type="ECO:0000256" key="8">
    <source>
        <dbReference type="SAM" id="SignalP"/>
    </source>
</evidence>
<protein>
    <submittedName>
        <fullName evidence="10">Venom S1 protease 22</fullName>
    </submittedName>
</protein>
<dbReference type="InterPro" id="IPR033116">
    <property type="entry name" value="TRYPSIN_SER"/>
</dbReference>
<evidence type="ECO:0000256" key="3">
    <source>
        <dbReference type="ARBA" id="ARBA00022670"/>
    </source>
</evidence>
<dbReference type="GO" id="GO:0006508">
    <property type="term" value="P:proteolysis"/>
    <property type="evidence" value="ECO:0007669"/>
    <property type="project" value="UniProtKB-KW"/>
</dbReference>
<feature type="signal peptide" evidence="8">
    <location>
        <begin position="1"/>
        <end position="19"/>
    </location>
</feature>
<evidence type="ECO:0000259" key="9">
    <source>
        <dbReference type="PROSITE" id="PS50240"/>
    </source>
</evidence>
<dbReference type="InterPro" id="IPR001254">
    <property type="entry name" value="Trypsin_dom"/>
</dbReference>
<evidence type="ECO:0000313" key="10">
    <source>
        <dbReference type="EMBL" id="QHB21567.1"/>
    </source>
</evidence>
<evidence type="ECO:0000256" key="1">
    <source>
        <dbReference type="ARBA" id="ARBA00004613"/>
    </source>
</evidence>
<dbReference type="InterPro" id="IPR043504">
    <property type="entry name" value="Peptidase_S1_PA_chymotrypsin"/>
</dbReference>
<dbReference type="EMBL" id="MN208378">
    <property type="protein sequence ID" value="QHB21567.1"/>
    <property type="molecule type" value="mRNA"/>
</dbReference>
<dbReference type="GO" id="GO:0004252">
    <property type="term" value="F:serine-type endopeptidase activity"/>
    <property type="evidence" value="ECO:0007669"/>
    <property type="project" value="InterPro"/>
</dbReference>
<dbReference type="CDD" id="cd00190">
    <property type="entry name" value="Tryp_SPc"/>
    <property type="match status" value="1"/>
</dbReference>
<dbReference type="PROSITE" id="PS50240">
    <property type="entry name" value="TRYPSIN_DOM"/>
    <property type="match status" value="1"/>
</dbReference>
<dbReference type="SUPFAM" id="SSF50494">
    <property type="entry name" value="Trypsin-like serine proteases"/>
    <property type="match status" value="1"/>
</dbReference>